<dbReference type="GO" id="GO:0051513">
    <property type="term" value="P:regulation of monopolar cell growth"/>
    <property type="evidence" value="ECO:0007669"/>
    <property type="project" value="InterPro"/>
</dbReference>
<dbReference type="InterPro" id="IPR033334">
    <property type="entry name" value="LNG1/2"/>
</dbReference>
<keyword evidence="1" id="KW-0175">Coiled coil</keyword>
<feature type="compositionally biased region" description="Polar residues" evidence="2">
    <location>
        <begin position="330"/>
        <end position="358"/>
    </location>
</feature>
<dbReference type="AlphaFoldDB" id="A0AAW2RC48"/>
<feature type="region of interest" description="Disordered" evidence="2">
    <location>
        <begin position="172"/>
        <end position="200"/>
    </location>
</feature>
<feature type="coiled-coil region" evidence="1">
    <location>
        <begin position="407"/>
        <end position="437"/>
    </location>
</feature>
<dbReference type="PANTHER" id="PTHR31680:SF20">
    <property type="entry name" value="PROTEIN LONGIFOLIA 2-LIKE"/>
    <property type="match status" value="1"/>
</dbReference>
<reference evidence="4" key="2">
    <citation type="journal article" date="2024" name="Plant">
        <title>Genomic evolution and insights into agronomic trait innovations of Sesamum species.</title>
        <authorList>
            <person name="Miao H."/>
            <person name="Wang L."/>
            <person name="Qu L."/>
            <person name="Liu H."/>
            <person name="Sun Y."/>
            <person name="Le M."/>
            <person name="Wang Q."/>
            <person name="Wei S."/>
            <person name="Zheng Y."/>
            <person name="Lin W."/>
            <person name="Duan Y."/>
            <person name="Cao H."/>
            <person name="Xiong S."/>
            <person name="Wang X."/>
            <person name="Wei L."/>
            <person name="Li C."/>
            <person name="Ma Q."/>
            <person name="Ju M."/>
            <person name="Zhao R."/>
            <person name="Li G."/>
            <person name="Mu C."/>
            <person name="Tian Q."/>
            <person name="Mei H."/>
            <person name="Zhang T."/>
            <person name="Gao T."/>
            <person name="Zhang H."/>
        </authorList>
    </citation>
    <scope>NUCLEOTIDE SEQUENCE</scope>
    <source>
        <strain evidence="4">G02</strain>
    </source>
</reference>
<feature type="compositionally biased region" description="Polar residues" evidence="2">
    <location>
        <begin position="313"/>
        <end position="322"/>
    </location>
</feature>
<feature type="domain" description="DUF4378" evidence="3">
    <location>
        <begin position="809"/>
        <end position="978"/>
    </location>
</feature>
<organism evidence="4">
    <name type="scientific">Sesamum radiatum</name>
    <name type="common">Black benniseed</name>
    <dbReference type="NCBI Taxonomy" id="300843"/>
    <lineage>
        <taxon>Eukaryota</taxon>
        <taxon>Viridiplantae</taxon>
        <taxon>Streptophyta</taxon>
        <taxon>Embryophyta</taxon>
        <taxon>Tracheophyta</taxon>
        <taxon>Spermatophyta</taxon>
        <taxon>Magnoliopsida</taxon>
        <taxon>eudicotyledons</taxon>
        <taxon>Gunneridae</taxon>
        <taxon>Pentapetalae</taxon>
        <taxon>asterids</taxon>
        <taxon>lamiids</taxon>
        <taxon>Lamiales</taxon>
        <taxon>Pedaliaceae</taxon>
        <taxon>Sesamum</taxon>
    </lineage>
</organism>
<proteinExistence type="predicted"/>
<reference evidence="4" key="1">
    <citation type="submission" date="2020-06" db="EMBL/GenBank/DDBJ databases">
        <authorList>
            <person name="Li T."/>
            <person name="Hu X."/>
            <person name="Zhang T."/>
            <person name="Song X."/>
            <person name="Zhang H."/>
            <person name="Dai N."/>
            <person name="Sheng W."/>
            <person name="Hou X."/>
            <person name="Wei L."/>
        </authorList>
    </citation>
    <scope>NUCLEOTIDE SEQUENCE</scope>
    <source>
        <strain evidence="4">G02</strain>
        <tissue evidence="4">Leaf</tissue>
    </source>
</reference>
<evidence type="ECO:0000256" key="2">
    <source>
        <dbReference type="SAM" id="MobiDB-lite"/>
    </source>
</evidence>
<dbReference type="Pfam" id="PF14309">
    <property type="entry name" value="DUF4378"/>
    <property type="match status" value="1"/>
</dbReference>
<gene>
    <name evidence="4" type="ORF">Sradi_3065400</name>
</gene>
<feature type="region of interest" description="Disordered" evidence="2">
    <location>
        <begin position="313"/>
        <end position="383"/>
    </location>
</feature>
<name>A0AAW2RC48_SESRA</name>
<evidence type="ECO:0000256" key="1">
    <source>
        <dbReference type="SAM" id="Coils"/>
    </source>
</evidence>
<feature type="region of interest" description="Disordered" evidence="2">
    <location>
        <begin position="493"/>
        <end position="583"/>
    </location>
</feature>
<dbReference type="EMBL" id="JACGWJ010000013">
    <property type="protein sequence ID" value="KAL0377599.1"/>
    <property type="molecule type" value="Genomic_DNA"/>
</dbReference>
<dbReference type="PANTHER" id="PTHR31680">
    <property type="entry name" value="LONGIFOLIA PROTEIN"/>
    <property type="match status" value="1"/>
</dbReference>
<feature type="compositionally biased region" description="Polar residues" evidence="2">
    <location>
        <begin position="182"/>
        <end position="198"/>
    </location>
</feature>
<comment type="caution">
    <text evidence="4">The sequence shown here is derived from an EMBL/GenBank/DDBJ whole genome shotgun (WGS) entry which is preliminary data.</text>
</comment>
<protein>
    <submittedName>
        <fullName evidence="4">Protein LONGIFOLIA 1</fullName>
    </submittedName>
</protein>
<evidence type="ECO:0000313" key="4">
    <source>
        <dbReference type="EMBL" id="KAL0377599.1"/>
    </source>
</evidence>
<sequence>MSAKTMPSLADENRDLRKQIGCMHGIFQLFDRQHFLTGRRGNNHSHKRLLQGLQHEQDPQYATKDVIEKYLEVQKEKPRISTESSRASYSSSSCSSTFSSLDCNRIAQSERLALRQINIPESPCQITAVKEQKPSFTKGKQSLDLRDVVKDSMYREARCLSIKSLANDERRGSVMKHIDSPRPSQLAKSRRPNTTSYEGSARLLSKVQEGTKNSKDDRLTLHRFSYDGRESGEAFKSAMKQKELPRLSLDSKASSMKSSALESSLNFLGRDLHVENENPSQNFQMNQEPGSHNRTSSVVAKLMGLEAFSDTISTNEGRTPTIKSCPKEAFSSQLTSTAEESKQIQVANSPRASQNDSVLPSPKLDNASFVRKPTKGSRFPMEPAPWRQQDFVKRITELEFKRSGKDLRALKQILEAMQKTREKLDDQRGESAEFQSQRRCTLEDSCCDQSNLLMWKNRKSYHEVPTIKGLSAPKQLGSSVVILQPAKVINKVKHPVSSPVHTRETSNLQRIHAQNPRYNRGNSAHRQKAKELPPKNNSPKDPRKLPSTDKKTIWGTSEPERILGGHQRMKVESSTHGRSSGMVSPRLQQNLLRIEEQSHPTTPSSDSGRLRKHCSRILIEKGPQNRKHKMKTKDHQLCDTQLNELSSETIHLSYQGDTASIKSESNNSLVSQTETEVTNLAHSMQINSGGKENSVSTTRGHMPAVEISVIMLEQPSPISVLDDTFYCEDSPSPIKKISTAFRDESPSPDEAEWQLENLHNLTDCTRSSHGRYNQKNMKVPVHKLRLLNAEPDEIAEIDNALVYGSLNPDHRYINKILMTSGILKDSSFISTTDQILSSRHLINPDMFYVLEQTEESMEGVNGEAIEKNNRMKLDKKIQRKIIFDMVDEILVSKITSGRLFEAGKKRTNRQGLLKEVYLEIDRLCRIPESTLDDEVDEINRLLTADMMYQSEGWTDYSGETPALALDIERLIFKDLINEVVTGQVMGYHDLPKRHCRQLFSK</sequence>
<feature type="compositionally biased region" description="Basic and acidic residues" evidence="2">
    <location>
        <begin position="529"/>
        <end position="575"/>
    </location>
</feature>
<dbReference type="InterPro" id="IPR025486">
    <property type="entry name" value="DUF4378"/>
</dbReference>
<evidence type="ECO:0000259" key="3">
    <source>
        <dbReference type="Pfam" id="PF14309"/>
    </source>
</evidence>
<accession>A0AAW2RC48</accession>